<name>A0A450ZJ07_9GAMM</name>
<keyword evidence="3 6" id="KW-1133">Transmembrane helix</keyword>
<dbReference type="GO" id="GO:0043213">
    <property type="term" value="P:bacteriocin transport"/>
    <property type="evidence" value="ECO:0007669"/>
    <property type="project" value="InterPro"/>
</dbReference>
<evidence type="ECO:0000256" key="5">
    <source>
        <dbReference type="SAM" id="MobiDB-lite"/>
    </source>
</evidence>
<evidence type="ECO:0000256" key="3">
    <source>
        <dbReference type="ARBA" id="ARBA00022989"/>
    </source>
</evidence>
<reference evidence="7" key="1">
    <citation type="submission" date="2019-02" db="EMBL/GenBank/DDBJ databases">
        <authorList>
            <person name="Gruber-Vodicka R. H."/>
            <person name="Seah K. B. B."/>
        </authorList>
    </citation>
    <scope>NUCLEOTIDE SEQUENCE</scope>
    <source>
        <strain evidence="7">BECK_BZ126</strain>
    </source>
</reference>
<proteinExistence type="predicted"/>
<organism evidence="7">
    <name type="scientific">Candidatus Kentrum sp. TC</name>
    <dbReference type="NCBI Taxonomy" id="2126339"/>
    <lineage>
        <taxon>Bacteria</taxon>
        <taxon>Pseudomonadati</taxon>
        <taxon>Pseudomonadota</taxon>
        <taxon>Gammaproteobacteria</taxon>
        <taxon>Candidatus Kentrum</taxon>
    </lineage>
</organism>
<dbReference type="NCBIfam" id="TIGR02794">
    <property type="entry name" value="tolA_full"/>
    <property type="match status" value="1"/>
</dbReference>
<protein>
    <submittedName>
        <fullName evidence="7">Colicin import membrane protein</fullName>
    </submittedName>
</protein>
<feature type="transmembrane region" description="Helical" evidence="6">
    <location>
        <begin position="12"/>
        <end position="32"/>
    </location>
</feature>
<evidence type="ECO:0000256" key="4">
    <source>
        <dbReference type="ARBA" id="ARBA00023136"/>
    </source>
</evidence>
<dbReference type="SUPFAM" id="SSF74653">
    <property type="entry name" value="TolA/TonB C-terminal domain"/>
    <property type="match status" value="1"/>
</dbReference>
<dbReference type="NCBIfam" id="TIGR01352">
    <property type="entry name" value="tonB_Cterm"/>
    <property type="match status" value="1"/>
</dbReference>
<evidence type="ECO:0000256" key="2">
    <source>
        <dbReference type="ARBA" id="ARBA00022692"/>
    </source>
</evidence>
<dbReference type="Pfam" id="PF13103">
    <property type="entry name" value="TonB_2"/>
    <property type="match status" value="1"/>
</dbReference>
<comment type="subcellular location">
    <subcellularLocation>
        <location evidence="1">Membrane</location>
        <topology evidence="1">Single-pass membrane protein</topology>
    </subcellularLocation>
</comment>
<feature type="compositionally biased region" description="Basic and acidic residues" evidence="5">
    <location>
        <begin position="112"/>
        <end position="174"/>
    </location>
</feature>
<dbReference type="Gene3D" id="3.30.1150.10">
    <property type="match status" value="1"/>
</dbReference>
<dbReference type="InterPro" id="IPR014161">
    <property type="entry name" value="Tol-Pal_TolA"/>
</dbReference>
<evidence type="ECO:0000256" key="6">
    <source>
        <dbReference type="SAM" id="Phobius"/>
    </source>
</evidence>
<dbReference type="InterPro" id="IPR006260">
    <property type="entry name" value="TonB/TolA_C"/>
</dbReference>
<feature type="region of interest" description="Disordered" evidence="5">
    <location>
        <begin position="107"/>
        <end position="174"/>
    </location>
</feature>
<dbReference type="GO" id="GO:0016020">
    <property type="term" value="C:membrane"/>
    <property type="evidence" value="ECO:0007669"/>
    <property type="project" value="UniProtKB-SubCell"/>
</dbReference>
<dbReference type="EMBL" id="CAADFW010000003">
    <property type="protein sequence ID" value="VFK53795.1"/>
    <property type="molecule type" value="Genomic_DNA"/>
</dbReference>
<keyword evidence="4 6" id="KW-0472">Membrane</keyword>
<dbReference type="GO" id="GO:0019534">
    <property type="term" value="F:toxin transmembrane transporter activity"/>
    <property type="evidence" value="ECO:0007669"/>
    <property type="project" value="InterPro"/>
</dbReference>
<evidence type="ECO:0000256" key="1">
    <source>
        <dbReference type="ARBA" id="ARBA00004167"/>
    </source>
</evidence>
<gene>
    <name evidence="7" type="ORF">BECKTC1821F_GA0114240_100379</name>
</gene>
<sequence>MFRLFLDKVSALFLAVVVHVVFVVVLLVNLDWSSKPTPTNSMPHARKIEPIQAVVVDEAKIQAELTKIEEHEQMVRQAEEERLRKLEEKTKAIERRRKEEERRLAIAKKKRKDEQERQRKQVKEEKARKEAARRREEEERKRKAKEKKEAAKKEALRKKKEAERKRKEAERTLQRKLAAEQAKREQRLRDRYRMAYVVDIKSTVKRNWIRIVGATKGLKCKLKVAQIPTGEVIEVSVIESSGNAAFDRSAVAAVFKSSPLPLPKDPSVFDRNIVLTFNPED</sequence>
<dbReference type="AlphaFoldDB" id="A0A450ZJ07"/>
<evidence type="ECO:0000313" key="7">
    <source>
        <dbReference type="EMBL" id="VFK53795.1"/>
    </source>
</evidence>
<keyword evidence="2 6" id="KW-0812">Transmembrane</keyword>
<accession>A0A450ZJ07</accession>